<dbReference type="AlphaFoldDB" id="A0A2H1W6J5"/>
<gene>
    <name evidence="1" type="ORF">SFRICE_013622</name>
</gene>
<evidence type="ECO:0000313" key="1">
    <source>
        <dbReference type="EMBL" id="SOQ48725.1"/>
    </source>
</evidence>
<name>A0A2H1W6J5_SPOFR</name>
<organism evidence="1">
    <name type="scientific">Spodoptera frugiperda</name>
    <name type="common">Fall armyworm</name>
    <dbReference type="NCBI Taxonomy" id="7108"/>
    <lineage>
        <taxon>Eukaryota</taxon>
        <taxon>Metazoa</taxon>
        <taxon>Ecdysozoa</taxon>
        <taxon>Arthropoda</taxon>
        <taxon>Hexapoda</taxon>
        <taxon>Insecta</taxon>
        <taxon>Pterygota</taxon>
        <taxon>Neoptera</taxon>
        <taxon>Endopterygota</taxon>
        <taxon>Lepidoptera</taxon>
        <taxon>Glossata</taxon>
        <taxon>Ditrysia</taxon>
        <taxon>Noctuoidea</taxon>
        <taxon>Noctuidae</taxon>
        <taxon>Amphipyrinae</taxon>
        <taxon>Spodoptera</taxon>
    </lineage>
</organism>
<reference evidence="1" key="1">
    <citation type="submission" date="2016-07" db="EMBL/GenBank/DDBJ databases">
        <authorList>
            <person name="Bretaudeau A."/>
        </authorList>
    </citation>
    <scope>NUCLEOTIDE SEQUENCE</scope>
    <source>
        <strain evidence="1">Rice</strain>
        <tissue evidence="1">Whole body</tissue>
    </source>
</reference>
<protein>
    <submittedName>
        <fullName evidence="1">SFRICE_013622</fullName>
    </submittedName>
</protein>
<proteinExistence type="predicted"/>
<dbReference type="EMBL" id="ODYU01006672">
    <property type="protein sequence ID" value="SOQ48725.1"/>
    <property type="molecule type" value="Genomic_DNA"/>
</dbReference>
<accession>A0A2H1W6J5</accession>
<sequence>MCNGDEIGVLVFFLKPHSRYFPCVGSAFTNIQVHIYMTPRPETTICESYKVLLRAGIEPATRCAAAGCLDAAPCSITRYI</sequence>